<evidence type="ECO:0000256" key="7">
    <source>
        <dbReference type="ARBA" id="ARBA00022840"/>
    </source>
</evidence>
<proteinExistence type="inferred from homology"/>
<dbReference type="GeneID" id="10507245"/>
<evidence type="ECO:0000256" key="5">
    <source>
        <dbReference type="ARBA" id="ARBA00022694"/>
    </source>
</evidence>
<dbReference type="RefSeq" id="XP_003294712.1">
    <property type="nucleotide sequence ID" value="XM_003294664.1"/>
</dbReference>
<dbReference type="PANTHER" id="PTHR11088">
    <property type="entry name" value="TRNA DIMETHYLALLYLTRANSFERASE"/>
    <property type="match status" value="1"/>
</dbReference>
<dbReference type="FunCoup" id="F1A4W7">
    <property type="interactions" value="3"/>
</dbReference>
<keyword evidence="5" id="KW-0819">tRNA processing</keyword>
<evidence type="ECO:0000256" key="9">
    <source>
        <dbReference type="ARBA" id="ARBA00049563"/>
    </source>
</evidence>
<evidence type="ECO:0000256" key="1">
    <source>
        <dbReference type="ARBA" id="ARBA00001946"/>
    </source>
</evidence>
<keyword evidence="12" id="KW-1185">Reference proteome</keyword>
<dbReference type="OMA" id="VPHYLID"/>
<keyword evidence="4 10" id="KW-0808">Transferase</keyword>
<reference evidence="12" key="1">
    <citation type="journal article" date="2011" name="Genome Biol.">
        <title>Comparative genomics of the social amoebae Dictyostelium discoideum and Dictyostelium purpureum.</title>
        <authorList>
            <consortium name="US DOE Joint Genome Institute (JGI-PGF)"/>
            <person name="Sucgang R."/>
            <person name="Kuo A."/>
            <person name="Tian X."/>
            <person name="Salerno W."/>
            <person name="Parikh A."/>
            <person name="Feasley C.L."/>
            <person name="Dalin E."/>
            <person name="Tu H."/>
            <person name="Huang E."/>
            <person name="Barry K."/>
            <person name="Lindquist E."/>
            <person name="Shapiro H."/>
            <person name="Bruce D."/>
            <person name="Schmutz J."/>
            <person name="Salamov A."/>
            <person name="Fey P."/>
            <person name="Gaudet P."/>
            <person name="Anjard C."/>
            <person name="Babu M.M."/>
            <person name="Basu S."/>
            <person name="Bushmanova Y."/>
            <person name="van der Wel H."/>
            <person name="Katoh-Kurasawa M."/>
            <person name="Dinh C."/>
            <person name="Coutinho P.M."/>
            <person name="Saito T."/>
            <person name="Elias M."/>
            <person name="Schaap P."/>
            <person name="Kay R.R."/>
            <person name="Henrissat B."/>
            <person name="Eichinger L."/>
            <person name="Rivero F."/>
            <person name="Putnam N.H."/>
            <person name="West C.M."/>
            <person name="Loomis W.F."/>
            <person name="Chisholm R.L."/>
            <person name="Shaulsky G."/>
            <person name="Strassmann J.E."/>
            <person name="Queller D.C."/>
            <person name="Kuspa A."/>
            <person name="Grigoriev I.V."/>
        </authorList>
    </citation>
    <scope>NUCLEOTIDE SEQUENCE [LARGE SCALE GENOMIC DNA]</scope>
    <source>
        <strain evidence="12">QSDP1</strain>
    </source>
</reference>
<dbReference type="Proteomes" id="UP000001064">
    <property type="component" value="Unassembled WGS sequence"/>
</dbReference>
<evidence type="ECO:0000256" key="2">
    <source>
        <dbReference type="ARBA" id="ARBA00005842"/>
    </source>
</evidence>
<evidence type="ECO:0000256" key="3">
    <source>
        <dbReference type="ARBA" id="ARBA00012665"/>
    </source>
</evidence>
<dbReference type="GO" id="GO:0005524">
    <property type="term" value="F:ATP binding"/>
    <property type="evidence" value="ECO:0007669"/>
    <property type="project" value="UniProtKB-KW"/>
</dbReference>
<dbReference type="Gene3D" id="1.10.20.140">
    <property type="match status" value="1"/>
</dbReference>
<accession>F1A4W7</accession>
<dbReference type="OrthoDB" id="775260at2759"/>
<dbReference type="InterPro" id="IPR027417">
    <property type="entry name" value="P-loop_NTPase"/>
</dbReference>
<dbReference type="InterPro" id="IPR039657">
    <property type="entry name" value="Dimethylallyltransferase"/>
</dbReference>
<keyword evidence="6 10" id="KW-0547">Nucleotide-binding</keyword>
<dbReference type="SUPFAM" id="SSF52540">
    <property type="entry name" value="P-loop containing nucleoside triphosphate hydrolases"/>
    <property type="match status" value="1"/>
</dbReference>
<dbReference type="PANTHER" id="PTHR11088:SF60">
    <property type="entry name" value="TRNA DIMETHYLALLYLTRANSFERASE"/>
    <property type="match status" value="1"/>
</dbReference>
<dbReference type="Gene3D" id="3.40.50.300">
    <property type="entry name" value="P-loop containing nucleotide triphosphate hydrolases"/>
    <property type="match status" value="1"/>
</dbReference>
<dbReference type="EMBL" id="GL871549">
    <property type="protein sequence ID" value="EGC28765.1"/>
    <property type="molecule type" value="Genomic_DNA"/>
</dbReference>
<evidence type="ECO:0000256" key="8">
    <source>
        <dbReference type="ARBA" id="ARBA00022842"/>
    </source>
</evidence>
<dbReference type="GO" id="GO:0052381">
    <property type="term" value="F:tRNA dimethylallyltransferase activity"/>
    <property type="evidence" value="ECO:0000318"/>
    <property type="project" value="GO_Central"/>
</dbReference>
<dbReference type="VEuPathDB" id="AmoebaDB:DICPUDRAFT_43833"/>
<comment type="similarity">
    <text evidence="2 10">Belongs to the IPP transferase family.</text>
</comment>
<sequence>MKRFYSCTNNNKPKILVLSGSTGAGKSRVAIELAKQIKGEIICADSIQIYKNLSVGSNSNDTINQKEVPFHLYNFLDINNSKFNVYNYFQHAKKAINEIVDRGNTPIIVGGCGFYLDSILKGSREPELTQKEREEIDILESKIKNSQWDYYYDILKEIDIESAKCISRNNVKRLTMSLYFNLIKEVKFSSLKDQFSDSIKDSYDFRCFYLTTERYKRTTMLNERCEAMVYSGLLDEVFHLLMTQENFINSKAGKSLGYKETIKLLLNQYPNISTNKINKNKNKNKNNKNEISEESIVNYIKDFRSVTRQYSKRQDTWFKKDEIYHWMDIQNNNLNHL</sequence>
<dbReference type="HAMAP" id="MF_00185">
    <property type="entry name" value="IPP_trans"/>
    <property type="match status" value="1"/>
</dbReference>
<dbReference type="STRING" id="5786.F1A4W7"/>
<evidence type="ECO:0000256" key="6">
    <source>
        <dbReference type="ARBA" id="ARBA00022741"/>
    </source>
</evidence>
<dbReference type="AlphaFoldDB" id="F1A4W7"/>
<evidence type="ECO:0000313" key="11">
    <source>
        <dbReference type="EMBL" id="EGC28765.1"/>
    </source>
</evidence>
<organism evidence="11 12">
    <name type="scientific">Dictyostelium purpureum</name>
    <name type="common">Slime mold</name>
    <dbReference type="NCBI Taxonomy" id="5786"/>
    <lineage>
        <taxon>Eukaryota</taxon>
        <taxon>Amoebozoa</taxon>
        <taxon>Evosea</taxon>
        <taxon>Eumycetozoa</taxon>
        <taxon>Dictyostelia</taxon>
        <taxon>Dictyosteliales</taxon>
        <taxon>Dictyosteliaceae</taxon>
        <taxon>Dictyostelium</taxon>
    </lineage>
</organism>
<dbReference type="GO" id="GO:0006400">
    <property type="term" value="P:tRNA modification"/>
    <property type="evidence" value="ECO:0000318"/>
    <property type="project" value="GO_Central"/>
</dbReference>
<dbReference type="eggNOG" id="KOG1384">
    <property type="taxonomic scope" value="Eukaryota"/>
</dbReference>
<gene>
    <name evidence="11" type="primary">IPTC</name>
    <name evidence="11" type="ORF">DICPUDRAFT_43833</name>
</gene>
<protein>
    <recommendedName>
        <fullName evidence="3">tRNA dimethylallyltransferase</fullName>
        <ecNumber evidence="3">2.5.1.75</ecNumber>
    </recommendedName>
</protein>
<dbReference type="Pfam" id="PF01715">
    <property type="entry name" value="IPPT"/>
    <property type="match status" value="1"/>
</dbReference>
<comment type="cofactor">
    <cofactor evidence="1">
        <name>Mg(2+)</name>
        <dbReference type="ChEBI" id="CHEBI:18420"/>
    </cofactor>
</comment>
<keyword evidence="7 10" id="KW-0067">ATP-binding</keyword>
<comment type="catalytic activity">
    <reaction evidence="9">
        <text>adenosine(37) in tRNA + dimethylallyl diphosphate = N(6)-dimethylallyladenosine(37) in tRNA + diphosphate</text>
        <dbReference type="Rhea" id="RHEA:26482"/>
        <dbReference type="Rhea" id="RHEA-COMP:10162"/>
        <dbReference type="Rhea" id="RHEA-COMP:10375"/>
        <dbReference type="ChEBI" id="CHEBI:33019"/>
        <dbReference type="ChEBI" id="CHEBI:57623"/>
        <dbReference type="ChEBI" id="CHEBI:74411"/>
        <dbReference type="ChEBI" id="CHEBI:74415"/>
        <dbReference type="EC" id="2.5.1.75"/>
    </reaction>
</comment>
<evidence type="ECO:0000256" key="4">
    <source>
        <dbReference type="ARBA" id="ARBA00022679"/>
    </source>
</evidence>
<dbReference type="InterPro" id="IPR018022">
    <property type="entry name" value="IPT"/>
</dbReference>
<keyword evidence="8" id="KW-0460">Magnesium</keyword>
<dbReference type="NCBIfam" id="TIGR00174">
    <property type="entry name" value="miaA"/>
    <property type="match status" value="1"/>
</dbReference>
<name>F1A4W7_DICPU</name>
<evidence type="ECO:0000313" key="12">
    <source>
        <dbReference type="Proteomes" id="UP000001064"/>
    </source>
</evidence>
<dbReference type="InParanoid" id="F1A4W7"/>
<dbReference type="EC" id="2.5.1.75" evidence="3"/>
<evidence type="ECO:0000256" key="10">
    <source>
        <dbReference type="RuleBase" id="RU003785"/>
    </source>
</evidence>
<dbReference type="KEGG" id="dpp:DICPUDRAFT_43833"/>